<dbReference type="SMART" id="SM00404">
    <property type="entry name" value="PTPc_motif"/>
    <property type="match status" value="1"/>
</dbReference>
<evidence type="ECO:0000313" key="12">
    <source>
        <dbReference type="Proteomes" id="UP001187415"/>
    </source>
</evidence>
<dbReference type="Gene3D" id="3.90.190.10">
    <property type="entry name" value="Protein tyrosine phosphatase superfamily"/>
    <property type="match status" value="1"/>
</dbReference>
<sequence length="474" mass="52463">MELLPSLLSALRTLDPGTLDQEYNVVRSQTATLKRDLNLTTEVGALKDNAKKNRYKDILPYDQSRVVLSLGTSDSDYINASFIKGASADRTYIAAQAPLSSTLTDFWGMIWQHRVKVIVMACREVEMGKKKCECYWAPAHQSTAFGPFSVSNQGETRVNEDIVVRTLSVTYQQDSRSVIQYQFLSWPDHDVPYEAAGVLDLLERARNSQGTHTSPLLIHCSAGCGRTGVICALDYIHDLLVTKRITADFSIMKIILELRRQRPSAVQTKDQYQFIFTAVACMFERALRPTDHRLYCNVSELQRAEKKSPTAVSSAKRSSKQIDMNDTYAVVNKAKHSNPPSASPTYSAVATPRLSRTLPSTHHYDNDSGGASAAPVYSIVKPRVKPQSLNVSPIYDAAVPSNHRPGEGAASPGTRDYHLVSAKHLSLSNDYEDVSSSASDVSSFCSPGSIGFNCRIQKPRGPRDPPAEWSRLER</sequence>
<dbReference type="EC" id="3.1.3.48" evidence="2"/>
<evidence type="ECO:0000256" key="7">
    <source>
        <dbReference type="ARBA" id="ARBA00034734"/>
    </source>
</evidence>
<dbReference type="GO" id="GO:0005634">
    <property type="term" value="C:nucleus"/>
    <property type="evidence" value="ECO:0007669"/>
    <property type="project" value="TreeGrafter"/>
</dbReference>
<dbReference type="InterPro" id="IPR029021">
    <property type="entry name" value="Prot-tyrosine_phosphatase-like"/>
</dbReference>
<dbReference type="InterPro" id="IPR047170">
    <property type="entry name" value="PTN12/18/22"/>
</dbReference>
<evidence type="ECO:0000313" key="11">
    <source>
        <dbReference type="EMBL" id="KAK2850917.1"/>
    </source>
</evidence>
<keyword evidence="12" id="KW-1185">Reference proteome</keyword>
<dbReference type="InterPro" id="IPR003595">
    <property type="entry name" value="Tyr_Pase_cat"/>
</dbReference>
<keyword evidence="5" id="KW-0378">Hydrolase</keyword>
<dbReference type="PANTHER" id="PTHR45983:SF4">
    <property type="entry name" value="TYROSINE-PROTEIN PHOSPHATASE NON-RECEPTOR TYPE 18"/>
    <property type="match status" value="1"/>
</dbReference>
<keyword evidence="4" id="KW-0597">Phosphoprotein</keyword>
<feature type="domain" description="Tyrosine-protein phosphatase" evidence="9">
    <location>
        <begin position="19"/>
        <end position="282"/>
    </location>
</feature>
<comment type="subcellular location">
    <subcellularLocation>
        <location evidence="1">Cytoplasm</location>
    </subcellularLocation>
</comment>
<dbReference type="GO" id="GO:0004726">
    <property type="term" value="F:non-membrane spanning protein tyrosine phosphatase activity"/>
    <property type="evidence" value="ECO:0007669"/>
    <property type="project" value="InterPro"/>
</dbReference>
<evidence type="ECO:0000256" key="5">
    <source>
        <dbReference type="ARBA" id="ARBA00022801"/>
    </source>
</evidence>
<dbReference type="FunFam" id="3.90.190.10:FF:000045">
    <property type="entry name" value="Tyrosine-protein phosphatase non-receptor type 12"/>
    <property type="match status" value="1"/>
</dbReference>
<keyword evidence="6" id="KW-0904">Protein phosphatase</keyword>
<dbReference type="PROSITE" id="PS00383">
    <property type="entry name" value="TYR_PHOSPHATASE_1"/>
    <property type="match status" value="1"/>
</dbReference>
<dbReference type="PROSITE" id="PS50055">
    <property type="entry name" value="TYR_PHOSPHATASE_PTP"/>
    <property type="match status" value="1"/>
</dbReference>
<feature type="domain" description="Tyrosine specific protein phosphatases" evidence="10">
    <location>
        <begin position="199"/>
        <end position="273"/>
    </location>
</feature>
<dbReference type="GO" id="GO:0005737">
    <property type="term" value="C:cytoplasm"/>
    <property type="evidence" value="ECO:0007669"/>
    <property type="project" value="UniProtKB-SubCell"/>
</dbReference>
<dbReference type="PRINTS" id="PR00700">
    <property type="entry name" value="PRTYPHPHTASE"/>
</dbReference>
<comment type="similarity">
    <text evidence="7">Belongs to the protein-tyrosine phosphatase family. Non-receptor class 4 subfamily.</text>
</comment>
<gene>
    <name evidence="11" type="ORF">Q5P01_007193</name>
</gene>
<evidence type="ECO:0000256" key="2">
    <source>
        <dbReference type="ARBA" id="ARBA00013064"/>
    </source>
</evidence>
<dbReference type="PANTHER" id="PTHR45983">
    <property type="entry name" value="TYROSINE PHOSPHATSE N18, PUTATIVE-RELATED"/>
    <property type="match status" value="1"/>
</dbReference>
<organism evidence="11 12">
    <name type="scientific">Channa striata</name>
    <name type="common">Snakehead murrel</name>
    <name type="synonym">Ophicephalus striatus</name>
    <dbReference type="NCBI Taxonomy" id="64152"/>
    <lineage>
        <taxon>Eukaryota</taxon>
        <taxon>Metazoa</taxon>
        <taxon>Chordata</taxon>
        <taxon>Craniata</taxon>
        <taxon>Vertebrata</taxon>
        <taxon>Euteleostomi</taxon>
        <taxon>Actinopterygii</taxon>
        <taxon>Neopterygii</taxon>
        <taxon>Teleostei</taxon>
        <taxon>Neoteleostei</taxon>
        <taxon>Acanthomorphata</taxon>
        <taxon>Anabantaria</taxon>
        <taxon>Anabantiformes</taxon>
        <taxon>Channoidei</taxon>
        <taxon>Channidae</taxon>
        <taxon>Channa</taxon>
    </lineage>
</organism>
<evidence type="ECO:0000256" key="6">
    <source>
        <dbReference type="ARBA" id="ARBA00022912"/>
    </source>
</evidence>
<name>A0AA88SYE6_CHASR</name>
<accession>A0AA88SYE6</accession>
<dbReference type="InterPro" id="IPR016130">
    <property type="entry name" value="Tyr_Pase_AS"/>
</dbReference>
<evidence type="ECO:0000259" key="10">
    <source>
        <dbReference type="PROSITE" id="PS50056"/>
    </source>
</evidence>
<proteinExistence type="inferred from homology"/>
<evidence type="ECO:0000259" key="9">
    <source>
        <dbReference type="PROSITE" id="PS50055"/>
    </source>
</evidence>
<dbReference type="AlphaFoldDB" id="A0AA88SYE6"/>
<feature type="compositionally biased region" description="Basic and acidic residues" evidence="8">
    <location>
        <begin position="461"/>
        <end position="474"/>
    </location>
</feature>
<dbReference type="EMBL" id="JAUPFM010000005">
    <property type="protein sequence ID" value="KAK2850917.1"/>
    <property type="molecule type" value="Genomic_DNA"/>
</dbReference>
<dbReference type="Proteomes" id="UP001187415">
    <property type="component" value="Unassembled WGS sequence"/>
</dbReference>
<keyword evidence="3" id="KW-0963">Cytoplasm</keyword>
<dbReference type="Pfam" id="PF00102">
    <property type="entry name" value="Y_phosphatase"/>
    <property type="match status" value="1"/>
</dbReference>
<evidence type="ECO:0000256" key="1">
    <source>
        <dbReference type="ARBA" id="ARBA00004496"/>
    </source>
</evidence>
<dbReference type="PROSITE" id="PS50056">
    <property type="entry name" value="TYR_PHOSPHATASE_2"/>
    <property type="match status" value="1"/>
</dbReference>
<protein>
    <recommendedName>
        <fullName evidence="2">protein-tyrosine-phosphatase</fullName>
        <ecNumber evidence="2">3.1.3.48</ecNumber>
    </recommendedName>
</protein>
<evidence type="ECO:0000256" key="8">
    <source>
        <dbReference type="SAM" id="MobiDB-lite"/>
    </source>
</evidence>
<reference evidence="11" key="1">
    <citation type="submission" date="2023-07" db="EMBL/GenBank/DDBJ databases">
        <title>Chromosome-level Genome Assembly of Striped Snakehead (Channa striata).</title>
        <authorList>
            <person name="Liu H."/>
        </authorList>
    </citation>
    <scope>NUCLEOTIDE SEQUENCE</scope>
    <source>
        <strain evidence="11">Gz</strain>
        <tissue evidence="11">Muscle</tissue>
    </source>
</reference>
<evidence type="ECO:0000256" key="4">
    <source>
        <dbReference type="ARBA" id="ARBA00022553"/>
    </source>
</evidence>
<dbReference type="SMART" id="SM00194">
    <property type="entry name" value="PTPc"/>
    <property type="match status" value="1"/>
</dbReference>
<dbReference type="InterPro" id="IPR000387">
    <property type="entry name" value="Tyr_Pase_dom"/>
</dbReference>
<evidence type="ECO:0000256" key="3">
    <source>
        <dbReference type="ARBA" id="ARBA00022490"/>
    </source>
</evidence>
<feature type="region of interest" description="Disordered" evidence="8">
    <location>
        <begin position="453"/>
        <end position="474"/>
    </location>
</feature>
<dbReference type="SUPFAM" id="SSF52799">
    <property type="entry name" value="(Phosphotyrosine protein) phosphatases II"/>
    <property type="match status" value="1"/>
</dbReference>
<comment type="caution">
    <text evidence="11">The sequence shown here is derived from an EMBL/GenBank/DDBJ whole genome shotgun (WGS) entry which is preliminary data.</text>
</comment>
<dbReference type="InterPro" id="IPR000242">
    <property type="entry name" value="PTP_cat"/>
</dbReference>